<dbReference type="InterPro" id="IPR043129">
    <property type="entry name" value="ATPase_NBD"/>
</dbReference>
<keyword evidence="5" id="KW-1185">Reference proteome</keyword>
<sequence>MSYRLAADVGGTFTDIVLLNDDTGVYETTKVLTTPDALEKGILKGFDELAGDKYGQITSIVHGTTSGLNSVIERRGAHCALVTTKGFRDVYEIARANRPEIYNIRYHKPEPLIPRKDIYEIDERVSFEGTIEKKVTKEMMREVIVALKGKYDSVAVCLINSYANTKNEKEVCRILEEELDEGTIITASHEIAKESREYERVSTSVLNAYVAPSTRRHVFALSEELLKRGFGGTLYMMQSSGGVIRAEMASSTAVYTLMSGPVGGAIGASVIDRENIIGFDIGGTSFDVSIVVNNRMETTVEAEIEGFPVLAPTVNVFSIGAGGGSIAWNEAGGMRVGPQSAGAAPGPVCYGRGGEKPTLTDANLVLGHMSPEHFLGGRMQIDAEKTMAAFEAYGRQFGLDAEAAAEGVCEIANHKMADAIRELTVKRGIDPRNFSILAFGGAGPMHAALIAEMLDIKEVIVPANPGVFSAWGMLHADIRHDTGHTKVCLLSSLTEEDFHQNFAELKKELDEVLLKEGLQNEERNYICALDMRYFGQEYTISVDIPDETVFDREEIEQAYSDIYERLYGHHSPDNIVELVNYRMTVLVPVNKAAVKRRLSDSPAEPVGTLQGYFSSKKYDIDIYARECLVTGRKISGPAIVTELTSTTIVPPGWELTVDEADSMVMRRGNGGTEDGR</sequence>
<dbReference type="Pfam" id="PF19278">
    <property type="entry name" value="Hydant_A_C"/>
    <property type="match status" value="1"/>
</dbReference>
<dbReference type="RefSeq" id="WP_109732557.1">
    <property type="nucleotide sequence ID" value="NZ_BAAACK010000005.1"/>
</dbReference>
<evidence type="ECO:0000259" key="3">
    <source>
        <dbReference type="Pfam" id="PF19278"/>
    </source>
</evidence>
<organism evidence="4 5">
    <name type="scientific">Faecalicatena orotica</name>
    <dbReference type="NCBI Taxonomy" id="1544"/>
    <lineage>
        <taxon>Bacteria</taxon>
        <taxon>Bacillati</taxon>
        <taxon>Bacillota</taxon>
        <taxon>Clostridia</taxon>
        <taxon>Lachnospirales</taxon>
        <taxon>Lachnospiraceae</taxon>
        <taxon>Faecalicatena</taxon>
    </lineage>
</organism>
<dbReference type="GO" id="GO:0005829">
    <property type="term" value="C:cytosol"/>
    <property type="evidence" value="ECO:0007669"/>
    <property type="project" value="TreeGrafter"/>
</dbReference>
<dbReference type="Pfam" id="PF05378">
    <property type="entry name" value="Hydant_A_N"/>
    <property type="match status" value="1"/>
</dbReference>
<dbReference type="OrthoDB" id="9768323at2"/>
<dbReference type="GO" id="GO:0017168">
    <property type="term" value="F:5-oxoprolinase (ATP-hydrolyzing) activity"/>
    <property type="evidence" value="ECO:0007669"/>
    <property type="project" value="TreeGrafter"/>
</dbReference>
<dbReference type="InterPro" id="IPR049517">
    <property type="entry name" value="ACX-like_C"/>
</dbReference>
<dbReference type="PANTHER" id="PTHR11365">
    <property type="entry name" value="5-OXOPROLINASE RELATED"/>
    <property type="match status" value="1"/>
</dbReference>
<evidence type="ECO:0000259" key="1">
    <source>
        <dbReference type="Pfam" id="PF01968"/>
    </source>
</evidence>
<evidence type="ECO:0000259" key="2">
    <source>
        <dbReference type="Pfam" id="PF05378"/>
    </source>
</evidence>
<dbReference type="SUPFAM" id="SSF53067">
    <property type="entry name" value="Actin-like ATPase domain"/>
    <property type="match status" value="1"/>
</dbReference>
<feature type="domain" description="Acetophenone carboxylase-like C-terminal" evidence="3">
    <location>
        <begin position="497"/>
        <end position="660"/>
    </location>
</feature>
<dbReference type="InterPro" id="IPR002821">
    <property type="entry name" value="Hydantoinase_A"/>
</dbReference>
<dbReference type="GO" id="GO:0006749">
    <property type="term" value="P:glutathione metabolic process"/>
    <property type="evidence" value="ECO:0007669"/>
    <property type="project" value="TreeGrafter"/>
</dbReference>
<comment type="caution">
    <text evidence="4">The sequence shown here is derived from an EMBL/GenBank/DDBJ whole genome shotgun (WGS) entry which is preliminary data.</text>
</comment>
<gene>
    <name evidence="4" type="ORF">A8806_111187</name>
</gene>
<feature type="domain" description="Hydantoinase A/oxoprolinase" evidence="1">
    <location>
        <begin position="200"/>
        <end position="481"/>
    </location>
</feature>
<dbReference type="EMBL" id="QGDL01000011">
    <property type="protein sequence ID" value="PWJ27750.1"/>
    <property type="molecule type" value="Genomic_DNA"/>
</dbReference>
<dbReference type="InterPro" id="IPR045079">
    <property type="entry name" value="Oxoprolinase-like"/>
</dbReference>
<feature type="domain" description="Hydantoinase/oxoprolinase N-terminal" evidence="2">
    <location>
        <begin position="4"/>
        <end position="178"/>
    </location>
</feature>
<reference evidence="4 5" key="1">
    <citation type="submission" date="2018-05" db="EMBL/GenBank/DDBJ databases">
        <title>The Hungate 1000. A catalogue of reference genomes from the rumen microbiome.</title>
        <authorList>
            <person name="Kelly W."/>
        </authorList>
    </citation>
    <scope>NUCLEOTIDE SEQUENCE [LARGE SCALE GENOMIC DNA]</scope>
    <source>
        <strain evidence="4 5">NLAE-zl-C242</strain>
    </source>
</reference>
<dbReference type="Pfam" id="PF01968">
    <property type="entry name" value="Hydantoinase_A"/>
    <property type="match status" value="1"/>
</dbReference>
<dbReference type="Proteomes" id="UP000245845">
    <property type="component" value="Unassembled WGS sequence"/>
</dbReference>
<proteinExistence type="predicted"/>
<evidence type="ECO:0000313" key="5">
    <source>
        <dbReference type="Proteomes" id="UP000245845"/>
    </source>
</evidence>
<protein>
    <submittedName>
        <fullName evidence="4">N-methylhydantoinase A</fullName>
    </submittedName>
</protein>
<dbReference type="PANTHER" id="PTHR11365:SF23">
    <property type="entry name" value="HYPOTHETICAL 5-OXOPROLINASE (EUROFUNG)-RELATED"/>
    <property type="match status" value="1"/>
</dbReference>
<accession>A0A2Y9BH36</accession>
<name>A0A2Y9BH36_9FIRM</name>
<dbReference type="AlphaFoldDB" id="A0A2Y9BH36"/>
<dbReference type="InterPro" id="IPR008040">
    <property type="entry name" value="Hydant_A_N"/>
</dbReference>
<evidence type="ECO:0000313" key="4">
    <source>
        <dbReference type="EMBL" id="PWJ27750.1"/>
    </source>
</evidence>